<comment type="caution">
    <text evidence="1">The sequence shown here is derived from an EMBL/GenBank/DDBJ whole genome shotgun (WGS) entry which is preliminary data.</text>
</comment>
<proteinExistence type="predicted"/>
<dbReference type="RefSeq" id="WP_304120893.1">
    <property type="nucleotide sequence ID" value="NZ_DYZA01000047.1"/>
</dbReference>
<organism evidence="1 2">
    <name type="scientific">Mailhella massiliensis</name>
    <dbReference type="NCBI Taxonomy" id="1903261"/>
    <lineage>
        <taxon>Bacteria</taxon>
        <taxon>Pseudomonadati</taxon>
        <taxon>Thermodesulfobacteriota</taxon>
        <taxon>Desulfovibrionia</taxon>
        <taxon>Desulfovibrionales</taxon>
        <taxon>Desulfovibrionaceae</taxon>
        <taxon>Mailhella</taxon>
    </lineage>
</organism>
<reference evidence="1" key="1">
    <citation type="journal article" date="2021" name="PeerJ">
        <title>Extensive microbial diversity within the chicken gut microbiome revealed by metagenomics and culture.</title>
        <authorList>
            <person name="Gilroy R."/>
            <person name="Ravi A."/>
            <person name="Getino M."/>
            <person name="Pursley I."/>
            <person name="Horton D.L."/>
            <person name="Alikhan N.F."/>
            <person name="Baker D."/>
            <person name="Gharbi K."/>
            <person name="Hall N."/>
            <person name="Watson M."/>
            <person name="Adriaenssens E.M."/>
            <person name="Foster-Nyarko E."/>
            <person name="Jarju S."/>
            <person name="Secka A."/>
            <person name="Antonio M."/>
            <person name="Oren A."/>
            <person name="Chaudhuri R.R."/>
            <person name="La Ragione R."/>
            <person name="Hildebrand F."/>
            <person name="Pallen M.J."/>
        </authorList>
    </citation>
    <scope>NUCLEOTIDE SEQUENCE</scope>
    <source>
        <strain evidence="1">ChiGjej2B2-19336</strain>
    </source>
</reference>
<accession>A0A921AV83</accession>
<reference evidence="1" key="2">
    <citation type="submission" date="2021-09" db="EMBL/GenBank/DDBJ databases">
        <authorList>
            <person name="Gilroy R."/>
        </authorList>
    </citation>
    <scope>NUCLEOTIDE SEQUENCE</scope>
    <source>
        <strain evidence="1">ChiGjej2B2-19336</strain>
    </source>
</reference>
<gene>
    <name evidence="1" type="ORF">K8W16_02590</name>
</gene>
<dbReference type="EMBL" id="DYZA01000047">
    <property type="protein sequence ID" value="HJD96520.1"/>
    <property type="molecule type" value="Genomic_DNA"/>
</dbReference>
<dbReference type="Proteomes" id="UP000698963">
    <property type="component" value="Unassembled WGS sequence"/>
</dbReference>
<dbReference type="AlphaFoldDB" id="A0A921AV83"/>
<protein>
    <submittedName>
        <fullName evidence="1">Recombination-associated protein RdgC</fullName>
    </submittedName>
</protein>
<evidence type="ECO:0000313" key="1">
    <source>
        <dbReference type="EMBL" id="HJD96520.1"/>
    </source>
</evidence>
<evidence type="ECO:0000313" key="2">
    <source>
        <dbReference type="Proteomes" id="UP000698963"/>
    </source>
</evidence>
<name>A0A921AV83_9BACT</name>
<feature type="non-terminal residue" evidence="1">
    <location>
        <position position="1"/>
    </location>
</feature>
<sequence>DMLDTEWKLSPPEKADYLTFSLRLDTRRIPPAVLRKHTRIALREEEARIKELGKKFIPRDRKKEIGEQVKLRLMGRFLPIPAEFQVIWNTRTGRVYFASTQTKMIELFLELFTRSFELRLEQLVPCALALSLLGEQCSAKLDAVEGTHFIESAV</sequence>